<dbReference type="AlphaFoldDB" id="E4YXH7"/>
<organism evidence="2">
    <name type="scientific">Oikopleura dioica</name>
    <name type="common">Tunicate</name>
    <dbReference type="NCBI Taxonomy" id="34765"/>
    <lineage>
        <taxon>Eukaryota</taxon>
        <taxon>Metazoa</taxon>
        <taxon>Chordata</taxon>
        <taxon>Tunicata</taxon>
        <taxon>Appendicularia</taxon>
        <taxon>Copelata</taxon>
        <taxon>Oikopleuridae</taxon>
        <taxon>Oikopleura</taxon>
    </lineage>
</organism>
<name>E4YXH7_OIKDI</name>
<accession>E4YXH7</accession>
<feature type="region of interest" description="Disordered" evidence="1">
    <location>
        <begin position="1"/>
        <end position="28"/>
    </location>
</feature>
<evidence type="ECO:0000313" key="2">
    <source>
        <dbReference type="EMBL" id="CBY40160.1"/>
    </source>
</evidence>
<evidence type="ECO:0000256" key="1">
    <source>
        <dbReference type="SAM" id="MobiDB-lite"/>
    </source>
</evidence>
<reference evidence="2" key="1">
    <citation type="journal article" date="2010" name="Science">
        <title>Plasticity of animal genome architecture unmasked by rapid evolution of a pelagic tunicate.</title>
        <authorList>
            <person name="Denoeud F."/>
            <person name="Henriet S."/>
            <person name="Mungpakdee S."/>
            <person name="Aury J.M."/>
            <person name="Da Silva C."/>
            <person name="Brinkmann H."/>
            <person name="Mikhaleva J."/>
            <person name="Olsen L.C."/>
            <person name="Jubin C."/>
            <person name="Canestro C."/>
            <person name="Bouquet J.M."/>
            <person name="Danks G."/>
            <person name="Poulain J."/>
            <person name="Campsteijn C."/>
            <person name="Adamski M."/>
            <person name="Cross I."/>
            <person name="Yadetie F."/>
            <person name="Muffato M."/>
            <person name="Louis A."/>
            <person name="Butcher S."/>
            <person name="Tsagkogeorga G."/>
            <person name="Konrad A."/>
            <person name="Singh S."/>
            <person name="Jensen M.F."/>
            <person name="Cong E.H."/>
            <person name="Eikeseth-Otteraa H."/>
            <person name="Noel B."/>
            <person name="Anthouard V."/>
            <person name="Porcel B.M."/>
            <person name="Kachouri-Lafond R."/>
            <person name="Nishino A."/>
            <person name="Ugolini M."/>
            <person name="Chourrout P."/>
            <person name="Nishida H."/>
            <person name="Aasland R."/>
            <person name="Huzurbazar S."/>
            <person name="Westhof E."/>
            <person name="Delsuc F."/>
            <person name="Lehrach H."/>
            <person name="Reinhardt R."/>
            <person name="Weissenbach J."/>
            <person name="Roy S.W."/>
            <person name="Artiguenave F."/>
            <person name="Postlethwait J.H."/>
            <person name="Manak J.R."/>
            <person name="Thompson E.M."/>
            <person name="Jaillon O."/>
            <person name="Du Pasquier L."/>
            <person name="Boudinot P."/>
            <person name="Liberles D.A."/>
            <person name="Volff J.N."/>
            <person name="Philippe H."/>
            <person name="Lenhard B."/>
            <person name="Roest Crollius H."/>
            <person name="Wincker P."/>
            <person name="Chourrout D."/>
        </authorList>
    </citation>
    <scope>NUCLEOTIDE SEQUENCE [LARGE SCALE GENOMIC DNA]</scope>
</reference>
<feature type="compositionally biased region" description="Basic and acidic residues" evidence="1">
    <location>
        <begin position="1"/>
        <end position="11"/>
    </location>
</feature>
<dbReference type="Proteomes" id="UP000011014">
    <property type="component" value="Unassembled WGS sequence"/>
</dbReference>
<sequence>MAKIHEMDKKQHPFFHRQLSLKRASRTN</sequence>
<protein>
    <submittedName>
        <fullName evidence="2">Uncharacterized protein</fullName>
    </submittedName>
</protein>
<gene>
    <name evidence="2" type="ORF">GSOID_T00022137001</name>
</gene>
<feature type="compositionally biased region" description="Basic residues" evidence="1">
    <location>
        <begin position="12"/>
        <end position="28"/>
    </location>
</feature>
<dbReference type="EMBL" id="FN655803">
    <property type="protein sequence ID" value="CBY40160.1"/>
    <property type="molecule type" value="Genomic_DNA"/>
</dbReference>
<proteinExistence type="predicted"/>